<sequence length="553" mass="64726">MAETHTFKNVYMGYLENLPYRYPSIEVGHVDASKPLYEFIWTGWQIFPNFMWRHAITPAQWCWLQVNAEEIQPTGIKLTLYNPIPITSNLSIARTSTFSAFNNCVYGMFYSDDLYETDWHLWQQTPEEYDIWLSQREGVIYTGQQGGTNENEIAPTTYTGKKYTWPEYRWRRPMQRTEAENVWSQGINKGNGVHDVYNTEGKIIVPSGVFWDPLNRPEEIRELRAGKNSLSFNWNIHDIDDGKWQNLDFLASYSAWTVPGPFCGVGRPWQYKRSVMHDPDRACTYGLAQSNKNGAQSGAEVHYWDDYTIPNYAYLPIWPPTWFWQEIRTTIVDDFKEQGVPSNYRTQMYKKADKYWPGPEAMSYVYSAPQWFGKGIPIYDENNQRIKTLTHLSACIELTVKYKKRRTAYWCPTWGPIGGQQMYYINPERQIFQPNIIKYRTGGRRMPWQNINTMNETLGETEYRNNAAQEHPREDCYYTGEEGQRQYNKSHNPAGIEDDEGHNPEPKSLNVTVNTASLQRDVEMCDQPVVRPRRPKIRFPTELAALHTSDTHL</sequence>
<evidence type="ECO:0000313" key="2">
    <source>
        <dbReference type="EMBL" id="QKE54874.1"/>
    </source>
</evidence>
<feature type="region of interest" description="Disordered" evidence="1">
    <location>
        <begin position="483"/>
        <end position="509"/>
    </location>
</feature>
<protein>
    <submittedName>
        <fullName evidence="2">Capsid protein</fullName>
    </submittedName>
</protein>
<evidence type="ECO:0000256" key="1">
    <source>
        <dbReference type="SAM" id="MobiDB-lite"/>
    </source>
</evidence>
<dbReference type="EMBL" id="MT138229">
    <property type="protein sequence ID" value="QKE54874.1"/>
    <property type="molecule type" value="Genomic_DNA"/>
</dbReference>
<accession>A0A7D3QPH8</accession>
<name>A0A7D3QPH8_9VIRU</name>
<proteinExistence type="predicted"/>
<organism evidence="2">
    <name type="scientific">Parvoviridae sp</name>
    <dbReference type="NCBI Taxonomy" id="1940570"/>
    <lineage>
        <taxon>Viruses</taxon>
        <taxon>Monodnaviria</taxon>
        <taxon>Shotokuvirae</taxon>
        <taxon>Cossaviricota</taxon>
        <taxon>Quintoviricetes</taxon>
        <taxon>Piccovirales</taxon>
        <taxon>Parvoviridae</taxon>
    </lineage>
</organism>
<reference evidence="2" key="1">
    <citation type="submission" date="2020-01" db="EMBL/GenBank/DDBJ databases">
        <title>Viral genomes from wild and zoo birds in China.</title>
        <authorList>
            <person name="Xiao Y."/>
            <person name="Shan T."/>
            <person name="Yang S."/>
            <person name="Zhang W."/>
        </authorList>
    </citation>
    <scope>NUCLEOTIDE SEQUENCE</scope>
    <source>
        <strain evidence="2">Cftwhg05par1</strain>
    </source>
</reference>